<protein>
    <submittedName>
        <fullName evidence="1">Uncharacterized protein</fullName>
    </submittedName>
</protein>
<dbReference type="STRING" id="1429043.X474_01350"/>
<name>A0A0D2K3H7_9BACT</name>
<accession>A0A0D2K3H7</accession>
<keyword evidence="2" id="KW-1185">Reference proteome</keyword>
<sequence length="78" mass="8955">MQINKPVKTCIFTGFGLKKGPKAFYITYPTLNLKTQLIFSTLKEKKTPFCFYPHLALLILKTRQSLSPLPRSPTQNRP</sequence>
<comment type="caution">
    <text evidence="1">The sequence shown here is derived from an EMBL/GenBank/DDBJ whole genome shotgun (WGS) entry which is preliminary data.</text>
</comment>
<evidence type="ECO:0000313" key="2">
    <source>
        <dbReference type="Proteomes" id="UP000032233"/>
    </source>
</evidence>
<evidence type="ECO:0000313" key="1">
    <source>
        <dbReference type="EMBL" id="KIX16110.1"/>
    </source>
</evidence>
<dbReference type="AlphaFoldDB" id="A0A0D2K3H7"/>
<dbReference type="Proteomes" id="UP000032233">
    <property type="component" value="Unassembled WGS sequence"/>
</dbReference>
<proteinExistence type="predicted"/>
<dbReference type="InParanoid" id="A0A0D2K3H7"/>
<organism evidence="1 2">
    <name type="scientific">Dethiosulfatarculus sandiegensis</name>
    <dbReference type="NCBI Taxonomy" id="1429043"/>
    <lineage>
        <taxon>Bacteria</taxon>
        <taxon>Pseudomonadati</taxon>
        <taxon>Thermodesulfobacteriota</taxon>
        <taxon>Desulfarculia</taxon>
        <taxon>Desulfarculales</taxon>
        <taxon>Desulfarculaceae</taxon>
        <taxon>Dethiosulfatarculus</taxon>
    </lineage>
</organism>
<dbReference type="EMBL" id="AZAC01000001">
    <property type="protein sequence ID" value="KIX16110.1"/>
    <property type="molecule type" value="Genomic_DNA"/>
</dbReference>
<reference evidence="1 2" key="1">
    <citation type="submission" date="2013-11" db="EMBL/GenBank/DDBJ databases">
        <title>Metagenomic analysis of a methanogenic consortium involved in long chain n-alkane degradation.</title>
        <authorList>
            <person name="Davidova I.A."/>
            <person name="Callaghan A.V."/>
            <person name="Wawrik B."/>
            <person name="Pruitt S."/>
            <person name="Marks C."/>
            <person name="Duncan K.E."/>
            <person name="Suflita J.M."/>
        </authorList>
    </citation>
    <scope>NUCLEOTIDE SEQUENCE [LARGE SCALE GENOMIC DNA]</scope>
    <source>
        <strain evidence="1 2">SPR</strain>
    </source>
</reference>
<gene>
    <name evidence="1" type="ORF">X474_01350</name>
</gene>